<dbReference type="GO" id="GO:0042597">
    <property type="term" value="C:periplasmic space"/>
    <property type="evidence" value="ECO:0007669"/>
    <property type="project" value="InterPro"/>
</dbReference>
<name>I3CFA4_9GAMM</name>
<dbReference type="CDD" id="cd13401">
    <property type="entry name" value="Slt70-like"/>
    <property type="match status" value="1"/>
</dbReference>
<sequence>MKRSYFISLFFYSLLSLFLLTANSLVAADLTQQRQLFLNALQAVKARNMASIEEYSAQLEGYPLNYYLRYYLISNRLKSASSEEVLEFVDSYGDSFNGNKVRQEWLQRAITQNNWAGYLYAYQPQKDVALQCYYLYARLMTGTPASQLFEETKSLYLVKKEQPSACEPLFAAVLYNSRDMQNNALLWQRIRLVMQAGKVTVANQLANRLNDADKQWLRLWQAMHSNPSAMLSSFNQPDVNLARDIIMHGISRLADKAETFNQALQYWEDFQQRYAFSVEQLGEMQRNIALASAKQDRADALQWLTAVNKNYLTKEITETRLKIALQRQEWIAIADFITELPSDERDSLQWQYWLARALEQTHGKTNEGQTATSIYQKLAKERDYYGFLAADRLGVAYDVTHHPTQFNANDERRLMKRVGFQAAYEFYQLGMILEARREWQYITDNMEARDQAIAAALASRWKWYDRAIFTAAKANSYDDLEVRFPLAYYQELVTGARNQEVDLSWVYGITRQESAFLHEARSGAGALGLMQLMPATGRHVARQIGIPVKSNADILYIDNNIALGTAYLKEMLDYFNGNYMLATAAYNAGPGRAKRWAQNNGCLPADLWVELIPIDETRTYVRRVLFYTSVFDARLNQQVRPLRIALNPEHCLVNSAELEKNTKASGS</sequence>
<organism evidence="6 7">
    <name type="scientific">Beggiatoa alba B18LD</name>
    <dbReference type="NCBI Taxonomy" id="395493"/>
    <lineage>
        <taxon>Bacteria</taxon>
        <taxon>Pseudomonadati</taxon>
        <taxon>Pseudomonadota</taxon>
        <taxon>Gammaproteobacteria</taxon>
        <taxon>Thiotrichales</taxon>
        <taxon>Thiotrichaceae</taxon>
        <taxon>Beggiatoa</taxon>
    </lineage>
</organism>
<dbReference type="STRING" id="395493.BegalDRAFT_1403"/>
<proteinExistence type="inferred from homology"/>
<evidence type="ECO:0000313" key="7">
    <source>
        <dbReference type="Proteomes" id="UP000005744"/>
    </source>
</evidence>
<dbReference type="InterPro" id="IPR037061">
    <property type="entry name" value="Lytic_TGlycoase_superhlx_L_sf"/>
</dbReference>
<dbReference type="OrthoDB" id="92254at2"/>
<feature type="domain" description="Transglycosylase SLT" evidence="4">
    <location>
        <begin position="497"/>
        <end position="603"/>
    </location>
</feature>
<dbReference type="AlphaFoldDB" id="I3CFA4"/>
<feature type="domain" description="Lytic transglycosylase superhelical linker" evidence="5">
    <location>
        <begin position="414"/>
        <end position="480"/>
    </location>
</feature>
<evidence type="ECO:0000256" key="2">
    <source>
        <dbReference type="ARBA" id="ARBA00022729"/>
    </source>
</evidence>
<dbReference type="PANTHER" id="PTHR37423:SF5">
    <property type="entry name" value="SOLUBLE LYTIC MUREIN TRANSGLYCOSYLASE"/>
    <property type="match status" value="1"/>
</dbReference>
<dbReference type="GO" id="GO:0004553">
    <property type="term" value="F:hydrolase activity, hydrolyzing O-glycosyl compounds"/>
    <property type="evidence" value="ECO:0007669"/>
    <property type="project" value="InterPro"/>
</dbReference>
<keyword evidence="7" id="KW-1185">Reference proteome</keyword>
<evidence type="ECO:0000256" key="3">
    <source>
        <dbReference type="SAM" id="SignalP"/>
    </source>
</evidence>
<dbReference type="InterPro" id="IPR012289">
    <property type="entry name" value="Lytic_TGlycosylase_superhlx_L"/>
</dbReference>
<accession>I3CFA4</accession>
<dbReference type="PANTHER" id="PTHR37423">
    <property type="entry name" value="SOLUBLE LYTIC MUREIN TRANSGLYCOSYLASE-RELATED"/>
    <property type="match status" value="1"/>
</dbReference>
<dbReference type="InterPro" id="IPR008258">
    <property type="entry name" value="Transglycosylase_SLT_dom_1"/>
</dbReference>
<dbReference type="Gene3D" id="1.10.1240.20">
    <property type="entry name" value="Lytic transglycosylase, superhelical linker domain"/>
    <property type="match status" value="1"/>
</dbReference>
<dbReference type="EMBL" id="JH600070">
    <property type="protein sequence ID" value="EIJ42297.1"/>
    <property type="molecule type" value="Genomic_DNA"/>
</dbReference>
<protein>
    <submittedName>
        <fullName evidence="6">Soluble lytic murein transglycosylase-like protein</fullName>
    </submittedName>
</protein>
<dbReference type="Pfam" id="PF14718">
    <property type="entry name" value="SLT_L"/>
    <property type="match status" value="1"/>
</dbReference>
<dbReference type="Pfam" id="PF01464">
    <property type="entry name" value="SLT"/>
    <property type="match status" value="1"/>
</dbReference>
<dbReference type="eggNOG" id="COG0741">
    <property type="taxonomic scope" value="Bacteria"/>
</dbReference>
<evidence type="ECO:0000259" key="5">
    <source>
        <dbReference type="Pfam" id="PF14718"/>
    </source>
</evidence>
<evidence type="ECO:0000313" key="6">
    <source>
        <dbReference type="EMBL" id="EIJ42297.1"/>
    </source>
</evidence>
<evidence type="ECO:0000256" key="1">
    <source>
        <dbReference type="ARBA" id="ARBA00007734"/>
    </source>
</evidence>
<feature type="signal peptide" evidence="3">
    <location>
        <begin position="1"/>
        <end position="27"/>
    </location>
</feature>
<dbReference type="Proteomes" id="UP000005744">
    <property type="component" value="Unassembled WGS sequence"/>
</dbReference>
<dbReference type="Gene3D" id="1.10.530.10">
    <property type="match status" value="1"/>
</dbReference>
<dbReference type="Gene3D" id="1.25.20.10">
    <property type="entry name" value="Bacterial muramidases"/>
    <property type="match status" value="1"/>
</dbReference>
<dbReference type="SUPFAM" id="SSF53955">
    <property type="entry name" value="Lysozyme-like"/>
    <property type="match status" value="1"/>
</dbReference>
<dbReference type="InterPro" id="IPR008939">
    <property type="entry name" value="Lytic_TGlycosylase_superhlx_U"/>
</dbReference>
<dbReference type="RefSeq" id="WP_002685117.1">
    <property type="nucleotide sequence ID" value="NZ_JH600070.1"/>
</dbReference>
<dbReference type="HOGENOM" id="CLU_019016_0_1_6"/>
<dbReference type="SUPFAM" id="SSF48435">
    <property type="entry name" value="Bacterial muramidases"/>
    <property type="match status" value="1"/>
</dbReference>
<keyword evidence="2 3" id="KW-0732">Signal</keyword>
<evidence type="ECO:0000259" key="4">
    <source>
        <dbReference type="Pfam" id="PF01464"/>
    </source>
</evidence>
<gene>
    <name evidence="6" type="ORF">BegalDRAFT_1403</name>
</gene>
<reference evidence="6 7" key="1">
    <citation type="submission" date="2011-11" db="EMBL/GenBank/DDBJ databases">
        <title>Improved High-Quality Draft sequence of Beggiatoa alba B18lD.</title>
        <authorList>
            <consortium name="US DOE Joint Genome Institute"/>
            <person name="Lucas S."/>
            <person name="Han J."/>
            <person name="Lapidus A."/>
            <person name="Cheng J.-F."/>
            <person name="Goodwin L."/>
            <person name="Pitluck S."/>
            <person name="Peters L."/>
            <person name="Mikhailova N."/>
            <person name="Held B."/>
            <person name="Detter J.C."/>
            <person name="Han C."/>
            <person name="Tapia R."/>
            <person name="Land M."/>
            <person name="Hauser L."/>
            <person name="Kyrpides N."/>
            <person name="Ivanova N."/>
            <person name="Pagani I."/>
            <person name="Samuel K."/>
            <person name="Teske A."/>
            <person name="Mueller J."/>
            <person name="Woyke T."/>
        </authorList>
    </citation>
    <scope>NUCLEOTIDE SEQUENCE [LARGE SCALE GENOMIC DNA]</scope>
    <source>
        <strain evidence="6 7">B18LD</strain>
    </source>
</reference>
<feature type="chain" id="PRO_5003668862" evidence="3">
    <location>
        <begin position="28"/>
        <end position="667"/>
    </location>
</feature>
<dbReference type="InterPro" id="IPR023346">
    <property type="entry name" value="Lysozyme-like_dom_sf"/>
</dbReference>
<comment type="similarity">
    <text evidence="1">Belongs to the transglycosylase Slt family.</text>
</comment>